<dbReference type="InterPro" id="IPR052155">
    <property type="entry name" value="Biofilm_reg_signaling"/>
</dbReference>
<dbReference type="PROSITE" id="PS50113">
    <property type="entry name" value="PAC"/>
    <property type="match status" value="1"/>
</dbReference>
<evidence type="ECO:0000256" key="1">
    <source>
        <dbReference type="SAM" id="MobiDB-lite"/>
    </source>
</evidence>
<dbReference type="Proteomes" id="UP000219374">
    <property type="component" value="Unassembled WGS sequence"/>
</dbReference>
<dbReference type="CDD" id="cd01949">
    <property type="entry name" value="GGDEF"/>
    <property type="match status" value="1"/>
</dbReference>
<feature type="compositionally biased region" description="Low complexity" evidence="1">
    <location>
        <begin position="887"/>
        <end position="898"/>
    </location>
</feature>
<evidence type="ECO:0000259" key="5">
    <source>
        <dbReference type="PROSITE" id="PS50887"/>
    </source>
</evidence>
<feature type="domain" description="GGDEF" evidence="5">
    <location>
        <begin position="463"/>
        <end position="595"/>
    </location>
</feature>
<dbReference type="CDD" id="cd01948">
    <property type="entry name" value="EAL"/>
    <property type="match status" value="1"/>
</dbReference>
<dbReference type="InterPro" id="IPR029787">
    <property type="entry name" value="Nucleotide_cyclase"/>
</dbReference>
<reference evidence="6 7" key="1">
    <citation type="submission" date="2017-09" db="EMBL/GenBank/DDBJ databases">
        <authorList>
            <person name="Ehlers B."/>
            <person name="Leendertz F.H."/>
        </authorList>
    </citation>
    <scope>NUCLEOTIDE SEQUENCE [LARGE SCALE GENOMIC DNA]</scope>
    <source>
        <strain evidence="6 7">CGMCC 1.10978</strain>
    </source>
</reference>
<evidence type="ECO:0000313" key="6">
    <source>
        <dbReference type="EMBL" id="SOD57941.1"/>
    </source>
</evidence>
<dbReference type="EMBL" id="OCND01000022">
    <property type="protein sequence ID" value="SOD57941.1"/>
    <property type="molecule type" value="Genomic_DNA"/>
</dbReference>
<dbReference type="SMART" id="SM00086">
    <property type="entry name" value="PAC"/>
    <property type="match status" value="1"/>
</dbReference>
<dbReference type="PROSITE" id="PS50883">
    <property type="entry name" value="EAL"/>
    <property type="match status" value="1"/>
</dbReference>
<dbReference type="InterPro" id="IPR000160">
    <property type="entry name" value="GGDEF_dom"/>
</dbReference>
<dbReference type="Pfam" id="PF00563">
    <property type="entry name" value="EAL"/>
    <property type="match status" value="1"/>
</dbReference>
<feature type="domain" description="PAC" evidence="3">
    <location>
        <begin position="217"/>
        <end position="269"/>
    </location>
</feature>
<dbReference type="InterPro" id="IPR035919">
    <property type="entry name" value="EAL_sf"/>
</dbReference>
<dbReference type="OrthoDB" id="9804951at2"/>
<dbReference type="InterPro" id="IPR001610">
    <property type="entry name" value="PAC"/>
</dbReference>
<sequence length="898" mass="97399">MLPTAVNTQQTAPATPDQTYEILSQVLEQSVDAALLIDQDSRIVLFNQAAESLWGKPRQSVLGQSLETVLPCPMPHAQEAAGALEHSGCPDRMAGNRRNLAIRRAGGDTCMVSVSVSRIGTSGDSYFTVFVRDITHQQAQQQRMRELSLVVDKSDNAIFVSAPDRSVVYVNRGFSRMFGYGLEDMQGRTPAQVLSGPHTEPNLNERVDAALAACESLQAEVLLYAKSGRPLWVSAAINPVQDEHGHLVGLVSVLTDITHTKMHQVMHQKVLNAVVRDASMADVMTLICREVEHIAPEVVASIVAVEPDGRLRPLAAPGLPPAMREQIANTCIGPNAGSSGATAWRGKPLLVADIATDPVCADYRHLLLPHGLQASWTNPIKSSNGRVLGTMTFYYREPRGPDELHARLIDTCLHLCALAMEREHANERVHQLAFYDTLTGLPNRIMFSAKAEQALANAGQMNAPAAVLFIDLDRFKLINDAQGHAAGDGLLRDIALRLGEEMAGINIIGRQAGDEFVAVLPHCSAEQAGSMAERLLSAIALPTTVGLMTLHPSASIGVAMYPDDGRDIELLVRHADMAMYRAKGEGGGSFRFFSGDMNKVAQERVSLETALRDALRLQQLQLEYQPQVRGGQGTRIYGVEALLRWQHPELGAIPPARFIPVAEESGLISELSIWVLRQACAQMAHWRKRGVNVPRVSVNISAINFRDPDLSALIARTLDAHGLVPDDLTLEITESVMLDPDPDVLDNIEAIYAMGVRLSLDDFGTGYSSLSHLHRLPIYELKLDQSFVRDIDTSAIARTLTTSVLRIGESLGMKVVAEGVETASQHRFLAEQGCPVLQGFLFSESLSAPALEQWLLQNEFACASDGPEAQPSAEPARSGRTGKRRGAGAAATAPAELD</sequence>
<evidence type="ECO:0000259" key="3">
    <source>
        <dbReference type="PROSITE" id="PS50113"/>
    </source>
</evidence>
<protein>
    <submittedName>
        <fullName evidence="6">Diguanylate cyclase/phosphodiesterase with PAS/PAC sensor(S)</fullName>
    </submittedName>
</protein>
<dbReference type="SMART" id="SM00091">
    <property type="entry name" value="PAS"/>
    <property type="match status" value="2"/>
</dbReference>
<dbReference type="SUPFAM" id="SSF141868">
    <property type="entry name" value="EAL domain-like"/>
    <property type="match status" value="1"/>
</dbReference>
<dbReference type="SUPFAM" id="SSF55073">
    <property type="entry name" value="Nucleotide cyclase"/>
    <property type="match status" value="1"/>
</dbReference>
<dbReference type="PIRSF" id="PIRSF005925">
    <property type="entry name" value="Dos"/>
    <property type="match status" value="1"/>
</dbReference>
<dbReference type="InterPro" id="IPR043128">
    <property type="entry name" value="Rev_trsase/Diguanyl_cyclase"/>
</dbReference>
<gene>
    <name evidence="6" type="ORF">SAMN06296416_1223</name>
</gene>
<dbReference type="CDD" id="cd00130">
    <property type="entry name" value="PAS"/>
    <property type="match status" value="2"/>
</dbReference>
<dbReference type="InterPro" id="IPR012226">
    <property type="entry name" value="Diguanyl_cyclase/Pdiesterase"/>
</dbReference>
<feature type="region of interest" description="Disordered" evidence="1">
    <location>
        <begin position="864"/>
        <end position="898"/>
    </location>
</feature>
<evidence type="ECO:0000313" key="7">
    <source>
        <dbReference type="Proteomes" id="UP000219374"/>
    </source>
</evidence>
<dbReference type="RefSeq" id="WP_097123766.1">
    <property type="nucleotide sequence ID" value="NZ_PDWU01000053.1"/>
</dbReference>
<dbReference type="InterPro" id="IPR029016">
    <property type="entry name" value="GAF-like_dom_sf"/>
</dbReference>
<dbReference type="NCBIfam" id="TIGR00229">
    <property type="entry name" value="sensory_box"/>
    <property type="match status" value="2"/>
</dbReference>
<dbReference type="InterPro" id="IPR003018">
    <property type="entry name" value="GAF"/>
</dbReference>
<dbReference type="Gene3D" id="3.20.20.450">
    <property type="entry name" value="EAL domain"/>
    <property type="match status" value="1"/>
</dbReference>
<name>A0A286DH38_9GAMM</name>
<dbReference type="SMART" id="SM00267">
    <property type="entry name" value="GGDEF"/>
    <property type="match status" value="1"/>
</dbReference>
<feature type="domain" description="PAS" evidence="2">
    <location>
        <begin position="143"/>
        <end position="214"/>
    </location>
</feature>
<dbReference type="PROSITE" id="PS50112">
    <property type="entry name" value="PAS"/>
    <property type="match status" value="2"/>
</dbReference>
<accession>A0A286DH38</accession>
<keyword evidence="7" id="KW-1185">Reference proteome</keyword>
<dbReference type="Gene3D" id="3.30.70.270">
    <property type="match status" value="1"/>
</dbReference>
<dbReference type="SUPFAM" id="SSF55781">
    <property type="entry name" value="GAF domain-like"/>
    <property type="match status" value="1"/>
</dbReference>
<dbReference type="PROSITE" id="PS50887">
    <property type="entry name" value="GGDEF"/>
    <property type="match status" value="1"/>
</dbReference>
<dbReference type="Gene3D" id="3.30.450.40">
    <property type="match status" value="1"/>
</dbReference>
<dbReference type="Gene3D" id="3.30.450.20">
    <property type="entry name" value="PAS domain"/>
    <property type="match status" value="2"/>
</dbReference>
<dbReference type="SUPFAM" id="SSF55785">
    <property type="entry name" value="PYP-like sensor domain (PAS domain)"/>
    <property type="match status" value="2"/>
</dbReference>
<organism evidence="6 7">
    <name type="scientific">Pseudoxanthomonas wuyuanensis</name>
    <dbReference type="NCBI Taxonomy" id="1073196"/>
    <lineage>
        <taxon>Bacteria</taxon>
        <taxon>Pseudomonadati</taxon>
        <taxon>Pseudomonadota</taxon>
        <taxon>Gammaproteobacteria</taxon>
        <taxon>Lysobacterales</taxon>
        <taxon>Lysobacteraceae</taxon>
        <taxon>Pseudoxanthomonas</taxon>
    </lineage>
</organism>
<dbReference type="PANTHER" id="PTHR44757:SF2">
    <property type="entry name" value="BIOFILM ARCHITECTURE MAINTENANCE PROTEIN MBAA"/>
    <property type="match status" value="1"/>
</dbReference>
<proteinExistence type="predicted"/>
<evidence type="ECO:0000259" key="4">
    <source>
        <dbReference type="PROSITE" id="PS50883"/>
    </source>
</evidence>
<feature type="domain" description="EAL" evidence="4">
    <location>
        <begin position="604"/>
        <end position="859"/>
    </location>
</feature>
<dbReference type="InterPro" id="IPR000700">
    <property type="entry name" value="PAS-assoc_C"/>
</dbReference>
<feature type="domain" description="PAS" evidence="2">
    <location>
        <begin position="19"/>
        <end position="71"/>
    </location>
</feature>
<evidence type="ECO:0000259" key="2">
    <source>
        <dbReference type="PROSITE" id="PS50112"/>
    </source>
</evidence>
<dbReference type="AlphaFoldDB" id="A0A286DH38"/>
<dbReference type="SMART" id="SM00052">
    <property type="entry name" value="EAL"/>
    <property type="match status" value="1"/>
</dbReference>
<dbReference type="InterPro" id="IPR001633">
    <property type="entry name" value="EAL_dom"/>
</dbReference>
<dbReference type="Pfam" id="PF13185">
    <property type="entry name" value="GAF_2"/>
    <property type="match status" value="1"/>
</dbReference>
<dbReference type="InterPro" id="IPR000014">
    <property type="entry name" value="PAS"/>
</dbReference>
<dbReference type="InterPro" id="IPR035965">
    <property type="entry name" value="PAS-like_dom_sf"/>
</dbReference>
<dbReference type="Pfam" id="PF00990">
    <property type="entry name" value="GGDEF"/>
    <property type="match status" value="1"/>
</dbReference>
<dbReference type="Pfam" id="PF13426">
    <property type="entry name" value="PAS_9"/>
    <property type="match status" value="2"/>
</dbReference>
<dbReference type="NCBIfam" id="TIGR00254">
    <property type="entry name" value="GGDEF"/>
    <property type="match status" value="1"/>
</dbReference>
<dbReference type="SMART" id="SM00065">
    <property type="entry name" value="GAF"/>
    <property type="match status" value="1"/>
</dbReference>
<dbReference type="PANTHER" id="PTHR44757">
    <property type="entry name" value="DIGUANYLATE CYCLASE DGCP"/>
    <property type="match status" value="1"/>
</dbReference>